<dbReference type="KEGG" id="hhw:NCTC503_01583"/>
<accession>A0A4U9RET6</accession>
<evidence type="ECO:0000256" key="6">
    <source>
        <dbReference type="PIRNR" id="PIRNR003101"/>
    </source>
</evidence>
<reference evidence="8 9" key="1">
    <citation type="submission" date="2019-05" db="EMBL/GenBank/DDBJ databases">
        <authorList>
            <consortium name="Pathogen Informatics"/>
        </authorList>
    </citation>
    <scope>NUCLEOTIDE SEQUENCE [LARGE SCALE GENOMIC DNA]</scope>
    <source>
        <strain evidence="8 9">NCTC503</strain>
    </source>
</reference>
<keyword evidence="9" id="KW-1185">Reference proteome</keyword>
<dbReference type="HAMAP" id="MF_02033">
    <property type="entry name" value="FtsA"/>
    <property type="match status" value="1"/>
</dbReference>
<comment type="function">
    <text evidence="5 6">Cell division protein that is involved in the assembly of the Z ring. May serve as a membrane anchor for the Z ring.</text>
</comment>
<evidence type="ECO:0000313" key="9">
    <source>
        <dbReference type="Proteomes" id="UP000308489"/>
    </source>
</evidence>
<dbReference type="Pfam" id="PF14450">
    <property type="entry name" value="FtsA"/>
    <property type="match status" value="1"/>
</dbReference>
<keyword evidence="3 5" id="KW-0472">Membrane</keyword>
<dbReference type="PANTHER" id="PTHR32432:SF4">
    <property type="entry name" value="CELL DIVISION PROTEIN FTSA"/>
    <property type="match status" value="1"/>
</dbReference>
<dbReference type="NCBIfam" id="TIGR01174">
    <property type="entry name" value="ftsA"/>
    <property type="match status" value="1"/>
</dbReference>
<dbReference type="InterPro" id="IPR043129">
    <property type="entry name" value="ATPase_NBD"/>
</dbReference>
<evidence type="ECO:0000256" key="3">
    <source>
        <dbReference type="ARBA" id="ARBA00023136"/>
    </source>
</evidence>
<dbReference type="SUPFAM" id="SSF53067">
    <property type="entry name" value="Actin-like ATPase domain"/>
    <property type="match status" value="2"/>
</dbReference>
<dbReference type="AlphaFoldDB" id="A0A4U9RET6"/>
<dbReference type="PIRSF" id="PIRSF003101">
    <property type="entry name" value="FtsA"/>
    <property type="match status" value="1"/>
</dbReference>
<keyword evidence="2 5" id="KW-0132">Cell division</keyword>
<feature type="domain" description="SHS2" evidence="7">
    <location>
        <begin position="5"/>
        <end position="193"/>
    </location>
</feature>
<comment type="similarity">
    <text evidence="5 6">Belongs to the FtsA/MreB family.</text>
</comment>
<comment type="subcellular location">
    <subcellularLocation>
        <location evidence="5">Cell membrane</location>
        <topology evidence="5">Peripheral membrane protein</topology>
        <orientation evidence="5">Cytoplasmic side</orientation>
    </subcellularLocation>
    <text evidence="5">Localizes to the Z ring in an FtsZ-dependent manner. Targeted to the membrane through a conserved C-terminal amphipathic helix.</text>
</comment>
<gene>
    <name evidence="8" type="primary">ftsA_1</name>
    <name evidence="5" type="synonym">ftsA</name>
    <name evidence="8" type="ORF">NCTC503_01583</name>
</gene>
<dbReference type="InterPro" id="IPR003494">
    <property type="entry name" value="SHS2_FtsA"/>
</dbReference>
<keyword evidence="4 5" id="KW-0131">Cell cycle</keyword>
<dbReference type="OrthoDB" id="9768127at2"/>
<dbReference type="EMBL" id="LR590481">
    <property type="protein sequence ID" value="VTQ90352.1"/>
    <property type="molecule type" value="Genomic_DNA"/>
</dbReference>
<protein>
    <recommendedName>
        <fullName evidence="5 6">Cell division protein FtsA</fullName>
    </recommendedName>
</protein>
<dbReference type="Gene3D" id="3.30.420.40">
    <property type="match status" value="2"/>
</dbReference>
<dbReference type="GO" id="GO:0009898">
    <property type="term" value="C:cytoplasmic side of plasma membrane"/>
    <property type="evidence" value="ECO:0007669"/>
    <property type="project" value="UniProtKB-UniRule"/>
</dbReference>
<dbReference type="Pfam" id="PF02491">
    <property type="entry name" value="SHS2_FTSA"/>
    <property type="match status" value="1"/>
</dbReference>
<evidence type="ECO:0000256" key="4">
    <source>
        <dbReference type="ARBA" id="ARBA00023306"/>
    </source>
</evidence>
<keyword evidence="1 5" id="KW-1003">Cell membrane</keyword>
<dbReference type="RefSeq" id="WP_138210221.1">
    <property type="nucleotide sequence ID" value="NZ_CBCRUQ010000018.1"/>
</dbReference>
<evidence type="ECO:0000256" key="1">
    <source>
        <dbReference type="ARBA" id="ARBA00022475"/>
    </source>
</evidence>
<comment type="subunit">
    <text evidence="5">Self-interacts. Interacts with FtsZ.</text>
</comment>
<dbReference type="InterPro" id="IPR050696">
    <property type="entry name" value="FtsA/MreB"/>
</dbReference>
<dbReference type="PANTHER" id="PTHR32432">
    <property type="entry name" value="CELL DIVISION PROTEIN FTSA-RELATED"/>
    <property type="match status" value="1"/>
</dbReference>
<dbReference type="Gene3D" id="3.30.1490.110">
    <property type="match status" value="1"/>
</dbReference>
<dbReference type="SMART" id="SM00842">
    <property type="entry name" value="FtsA"/>
    <property type="match status" value="1"/>
</dbReference>
<sequence>MYDYIVGLDIGSSKICASVGKINSQGSIQIMGITSFSCSGLKKGVVVDIDKTSKSIEKCIFQLEKIVQFKINEAFISIQSGICEFINNRGVIAVSGDDREITEGDVNRAIEAAKLLSIDRDKEIIGAVPEQFIIDGYDNIKDPIGMSGVKLEVEAKIVLAQSTIINNLIKSVNKAGIRVLGVTLQPIALSSVLLKKEEREKGVAIVDVGLETINISIFRDNKLQKDIFIPLGGHNITKDISLCLNISYEEAENLKLKCGSVTKNNFEDEKIILKTSKHDEKEVMYFTVIDIINARVEEMLKFMKAFIKESGEYEQIYNIVLVGGGVSLLKGIVDLSENIFKRPIRIGVPEYIGASNTLYAGSVGILKDVFDNTKPKNSLSSKKRYHKEVETEEEFHEENTQEKSSGFVSRIKEFFADFF</sequence>
<proteinExistence type="inferred from homology"/>
<dbReference type="GO" id="GO:0043093">
    <property type="term" value="P:FtsZ-dependent cytokinesis"/>
    <property type="evidence" value="ECO:0007669"/>
    <property type="project" value="UniProtKB-UniRule"/>
</dbReference>
<dbReference type="Proteomes" id="UP000308489">
    <property type="component" value="Chromosome 1"/>
</dbReference>
<evidence type="ECO:0000256" key="2">
    <source>
        <dbReference type="ARBA" id="ARBA00022618"/>
    </source>
</evidence>
<evidence type="ECO:0000256" key="5">
    <source>
        <dbReference type="HAMAP-Rule" id="MF_02033"/>
    </source>
</evidence>
<organism evidence="8 9">
    <name type="scientific">Hathewaya histolytica</name>
    <name type="common">Clostridium histolyticum</name>
    <dbReference type="NCBI Taxonomy" id="1498"/>
    <lineage>
        <taxon>Bacteria</taxon>
        <taxon>Bacillati</taxon>
        <taxon>Bacillota</taxon>
        <taxon>Clostridia</taxon>
        <taxon>Eubacteriales</taxon>
        <taxon>Clostridiaceae</taxon>
        <taxon>Hathewaya</taxon>
    </lineage>
</organism>
<evidence type="ECO:0000259" key="7">
    <source>
        <dbReference type="SMART" id="SM00842"/>
    </source>
</evidence>
<name>A0A4U9RET6_HATHI</name>
<dbReference type="GO" id="GO:0032153">
    <property type="term" value="C:cell division site"/>
    <property type="evidence" value="ECO:0007669"/>
    <property type="project" value="UniProtKB-UniRule"/>
</dbReference>
<evidence type="ECO:0000313" key="8">
    <source>
        <dbReference type="EMBL" id="VTQ90352.1"/>
    </source>
</evidence>
<dbReference type="CDD" id="cd24048">
    <property type="entry name" value="ASKHA_NBD_FtsA"/>
    <property type="match status" value="1"/>
</dbReference>
<dbReference type="InterPro" id="IPR020823">
    <property type="entry name" value="Cell_div_FtsA"/>
</dbReference>